<dbReference type="GO" id="GO:0003964">
    <property type="term" value="F:RNA-directed DNA polymerase activity"/>
    <property type="evidence" value="ECO:0007669"/>
    <property type="project" value="UniProtKB-KW"/>
</dbReference>
<comment type="caution">
    <text evidence="12">The sequence shown here is derived from an EMBL/GenBank/DDBJ whole genome shotgun (WGS) entry which is preliminary data.</text>
</comment>
<evidence type="ECO:0000256" key="8">
    <source>
        <dbReference type="ARBA" id="ARBA00022801"/>
    </source>
</evidence>
<dbReference type="Pfam" id="PF00078">
    <property type="entry name" value="RVT_1"/>
    <property type="match status" value="1"/>
</dbReference>
<evidence type="ECO:0000256" key="4">
    <source>
        <dbReference type="ARBA" id="ARBA00022695"/>
    </source>
</evidence>
<dbReference type="Pfam" id="PF17917">
    <property type="entry name" value="RT_RNaseH"/>
    <property type="match status" value="1"/>
</dbReference>
<dbReference type="Pfam" id="PF02160">
    <property type="entry name" value="Peptidase_A3"/>
    <property type="match status" value="1"/>
</dbReference>
<dbReference type="PRINTS" id="PR00731">
    <property type="entry name" value="CAULIMOPTASE"/>
</dbReference>
<evidence type="ECO:0000256" key="6">
    <source>
        <dbReference type="ARBA" id="ARBA00022750"/>
    </source>
</evidence>
<dbReference type="InterPro" id="IPR000588">
    <property type="entry name" value="Pept_A3A"/>
</dbReference>
<dbReference type="InterPro" id="IPR051320">
    <property type="entry name" value="Viral_Replic_Matur_Polypro"/>
</dbReference>
<keyword evidence="7" id="KW-0255">Endonuclease</keyword>
<keyword evidence="13" id="KW-1185">Reference proteome</keyword>
<sequence>MKETISERLEKYFFNLQYEDYDKTDQKLIQLLSLETEECEELYQKEPKLFDQYFRMTKINEPDTESEQEDNFKTNTKTVKFEYSDMEDDEAESSYTATRRGNKKKYEFKMPVHNGIPNSGQGPNTINVLNIDCIQDLKLRERVVEKWVTEISLILQTNPDEFEKAKNVLLLLEHKTDGIVQKFLRNNNWNEELHGSDLFDNLINVIYTTFLGLDYISNKDFTINKKVDIAKVSMTKLQLHDISLLDKYTCMYESYLYDIPQRSEYAQWISAYLMKIPIIGETCTDRWKKEATGEIQQTSLSCATKIAKEEIDRICQDRYKQQKLKTISKDCCSILSDFKNFDIGKKNYTKKKYKKKKKYKSFWKKKRRNFHQENTSRNHQKKHLIKLLLVRKERKNVGVGSAMKKDTTPTNVQIEKNTLTKSRFYKPLTMEAMKLLKKSMMVRIMFLYIMLRQNLHQTLKNTNQQRMTQTSPIHTSLFREEEINHFCVNLQKIDDSLIMNLTNPNSIYVSAFLNFKGYKKFRVHCFVDTGASLCLASKFIIPDELWENAPKEISATIANGETIKINKVCRNINLELSGEHFNVPTIYQQNPGIDIIIGNNFCQVYGPFIQWIDRIAFHLNNDMVIIKKVTEAYSKGKPGFLETQEKGSKEKQIPGTNITHEEINKERIISIQTTRFKQIEDLLEKVCSENPIDPNKTKGWMKASIKLIDPKNVIREKPMVYSLQDREEFSKQIKELLDMRLIIESKSPHMSPAFLVNKEAEKRRGKKRMVVNYKAINDATIGDSHNLPNMHELLTLLRGKNIYSSFDCKSGFWQVLLDEESQLLTAFTCPDGLFQWKVLPFGLKQAPSIFQRHMQNALRGLEGFCTVYVDDIMIFSKNEQEHYVHVTQVLRTILKYGIILSKKKAHIFKTKINFLGLEINEGTHCPQKHILEHLHDFPNVLEDKKQLQRFLGVLTYAETYIEKLAAMRKPLQAKLKKDVIWNWSNADTDYIKKIKKVLINFPKLYLPNIEDSLIIETDASDEFWGGVLKAKNPKNEEQICRYTSGSFKAAEKNYHSNEKELLAVKRVITKFSVYLTPVNFLVRTDNKNFTYFLRTKIAGDNKLGWLIRWQEWFSRYTFTVEHLAGNKNVLADCLTRDFRYTLHHP</sequence>
<evidence type="ECO:0000313" key="12">
    <source>
        <dbReference type="EMBL" id="KAJ0227785.1"/>
    </source>
</evidence>
<proteinExistence type="predicted"/>
<dbReference type="EC" id="2.7.7.49" evidence="1"/>
<evidence type="ECO:0000256" key="3">
    <source>
        <dbReference type="ARBA" id="ARBA00022679"/>
    </source>
</evidence>
<dbReference type="PANTHER" id="PTHR33064:SF37">
    <property type="entry name" value="RIBONUCLEASE H"/>
    <property type="match status" value="1"/>
</dbReference>
<keyword evidence="3" id="KW-0808">Transferase</keyword>
<dbReference type="GO" id="GO:0004519">
    <property type="term" value="F:endonuclease activity"/>
    <property type="evidence" value="ECO:0007669"/>
    <property type="project" value="UniProtKB-KW"/>
</dbReference>
<name>A0A9R1XUB5_LACSA</name>
<dbReference type="PROSITE" id="PS50878">
    <property type="entry name" value="RT_POL"/>
    <property type="match status" value="1"/>
</dbReference>
<keyword evidence="6" id="KW-0064">Aspartyl protease</keyword>
<keyword evidence="4" id="KW-0548">Nucleotidyltransferase</keyword>
<dbReference type="CDD" id="cd09274">
    <property type="entry name" value="RNase_HI_RT_Ty3"/>
    <property type="match status" value="1"/>
</dbReference>
<gene>
    <name evidence="12" type="ORF">LSAT_V11C100050540</name>
</gene>
<dbReference type="CDD" id="cd01647">
    <property type="entry name" value="RT_LTR"/>
    <property type="match status" value="1"/>
</dbReference>
<dbReference type="Gene3D" id="3.10.10.10">
    <property type="entry name" value="HIV Type 1 Reverse Transcriptase, subunit A, domain 1"/>
    <property type="match status" value="1"/>
</dbReference>
<evidence type="ECO:0000256" key="2">
    <source>
        <dbReference type="ARBA" id="ARBA00022670"/>
    </source>
</evidence>
<dbReference type="GO" id="GO:0004190">
    <property type="term" value="F:aspartic-type endopeptidase activity"/>
    <property type="evidence" value="ECO:0007669"/>
    <property type="project" value="UniProtKB-KW"/>
</dbReference>
<dbReference type="Gene3D" id="2.40.70.10">
    <property type="entry name" value="Acid Proteases"/>
    <property type="match status" value="1"/>
</dbReference>
<reference evidence="12 13" key="1">
    <citation type="journal article" date="2017" name="Nat. Commun.">
        <title>Genome assembly with in vitro proximity ligation data and whole-genome triplication in lettuce.</title>
        <authorList>
            <person name="Reyes-Chin-Wo S."/>
            <person name="Wang Z."/>
            <person name="Yang X."/>
            <person name="Kozik A."/>
            <person name="Arikit S."/>
            <person name="Song C."/>
            <person name="Xia L."/>
            <person name="Froenicke L."/>
            <person name="Lavelle D.O."/>
            <person name="Truco M.J."/>
            <person name="Xia R."/>
            <person name="Zhu S."/>
            <person name="Xu C."/>
            <person name="Xu H."/>
            <person name="Xu X."/>
            <person name="Cox K."/>
            <person name="Korf I."/>
            <person name="Meyers B.C."/>
            <person name="Michelmore R.W."/>
        </authorList>
    </citation>
    <scope>NUCLEOTIDE SEQUENCE [LARGE SCALE GENOMIC DNA]</scope>
    <source>
        <strain evidence="13">cv. Salinas</strain>
        <tissue evidence="12">Seedlings</tissue>
    </source>
</reference>
<dbReference type="InterPro" id="IPR000477">
    <property type="entry name" value="RT_dom"/>
</dbReference>
<dbReference type="CDD" id="cd00303">
    <property type="entry name" value="retropepsin_like"/>
    <property type="match status" value="1"/>
</dbReference>
<dbReference type="SUPFAM" id="SSF56672">
    <property type="entry name" value="DNA/RNA polymerases"/>
    <property type="match status" value="1"/>
</dbReference>
<evidence type="ECO:0000259" key="11">
    <source>
        <dbReference type="PROSITE" id="PS50878"/>
    </source>
</evidence>
<dbReference type="GO" id="GO:0006508">
    <property type="term" value="P:proteolysis"/>
    <property type="evidence" value="ECO:0007669"/>
    <property type="project" value="UniProtKB-KW"/>
</dbReference>
<dbReference type="Proteomes" id="UP000235145">
    <property type="component" value="Unassembled WGS sequence"/>
</dbReference>
<protein>
    <recommendedName>
        <fullName evidence="1">RNA-directed DNA polymerase</fullName>
        <ecNumber evidence="1">2.7.7.49</ecNumber>
    </recommendedName>
</protein>
<dbReference type="Gene3D" id="3.30.70.270">
    <property type="match status" value="2"/>
</dbReference>
<evidence type="ECO:0000256" key="5">
    <source>
        <dbReference type="ARBA" id="ARBA00022722"/>
    </source>
</evidence>
<dbReference type="InterPro" id="IPR043128">
    <property type="entry name" value="Rev_trsase/Diguanyl_cyclase"/>
</dbReference>
<evidence type="ECO:0000256" key="9">
    <source>
        <dbReference type="ARBA" id="ARBA00022918"/>
    </source>
</evidence>
<evidence type="ECO:0000313" key="13">
    <source>
        <dbReference type="Proteomes" id="UP000235145"/>
    </source>
</evidence>
<feature type="domain" description="Reverse transcriptase" evidence="11">
    <location>
        <begin position="689"/>
        <end position="919"/>
    </location>
</feature>
<dbReference type="InterPro" id="IPR021109">
    <property type="entry name" value="Peptidase_aspartic_dom_sf"/>
</dbReference>
<keyword evidence="8" id="KW-0378">Hydrolase</keyword>
<keyword evidence="9" id="KW-0695">RNA-directed DNA polymerase</keyword>
<dbReference type="InterPro" id="IPR041373">
    <property type="entry name" value="RT_RNaseH"/>
</dbReference>
<dbReference type="EMBL" id="NBSK02000001">
    <property type="protein sequence ID" value="KAJ0227785.1"/>
    <property type="molecule type" value="Genomic_DNA"/>
</dbReference>
<evidence type="ECO:0000256" key="1">
    <source>
        <dbReference type="ARBA" id="ARBA00012493"/>
    </source>
</evidence>
<dbReference type="InterPro" id="IPR043502">
    <property type="entry name" value="DNA/RNA_pol_sf"/>
</dbReference>
<keyword evidence="5" id="KW-0540">Nuclease</keyword>
<comment type="function">
    <text evidence="10">Encodes for at least two polypeptides: protease (PR) and reverse transcriptase (RT). The protease processes the polyprotein in cis. Reverse transcriptase is multifunctional enzyme that converts the viral RNA genome into dsDNA in viral cytoplasmic capsids. This enzyme displays a DNA polymerase activity that can copy either DNA or RNA templates, and a ribonuclease H (RNase H) activity that cleaves the RNA strand of RNA-DNA heteroduplexes in a partially processive 3'- to 5'-endonucleasic mode. Neo-synthesized pregenomic RNA (pgRNA) are encapsidated, and reverse-transcribed inside the nucleocapsid. Partial (+)DNA is synthesized from the (-)DNA template and generates the relaxed circular DNA (RC-DNA) genome. After budding and infection, the RC-DNA migrates in the nucleus, and is converted into a plasmid-like covalently closed circular DNA (cccDNA).</text>
</comment>
<evidence type="ECO:0000256" key="10">
    <source>
        <dbReference type="ARBA" id="ARBA00025678"/>
    </source>
</evidence>
<keyword evidence="2" id="KW-0645">Protease</keyword>
<dbReference type="AlphaFoldDB" id="A0A9R1XUB5"/>
<accession>A0A9R1XUB5</accession>
<dbReference type="PANTHER" id="PTHR33064">
    <property type="entry name" value="POL PROTEIN"/>
    <property type="match status" value="1"/>
</dbReference>
<evidence type="ECO:0000256" key="7">
    <source>
        <dbReference type="ARBA" id="ARBA00022759"/>
    </source>
</evidence>
<organism evidence="12 13">
    <name type="scientific">Lactuca sativa</name>
    <name type="common">Garden lettuce</name>
    <dbReference type="NCBI Taxonomy" id="4236"/>
    <lineage>
        <taxon>Eukaryota</taxon>
        <taxon>Viridiplantae</taxon>
        <taxon>Streptophyta</taxon>
        <taxon>Embryophyta</taxon>
        <taxon>Tracheophyta</taxon>
        <taxon>Spermatophyta</taxon>
        <taxon>Magnoliopsida</taxon>
        <taxon>eudicotyledons</taxon>
        <taxon>Gunneridae</taxon>
        <taxon>Pentapetalae</taxon>
        <taxon>asterids</taxon>
        <taxon>campanulids</taxon>
        <taxon>Asterales</taxon>
        <taxon>Asteraceae</taxon>
        <taxon>Cichorioideae</taxon>
        <taxon>Cichorieae</taxon>
        <taxon>Lactucinae</taxon>
        <taxon>Lactuca</taxon>
    </lineage>
</organism>